<feature type="compositionally biased region" description="Low complexity" evidence="1">
    <location>
        <begin position="111"/>
        <end position="132"/>
    </location>
</feature>
<keyword evidence="4" id="KW-1185">Reference proteome</keyword>
<reference evidence="3 4" key="1">
    <citation type="submission" date="2017-11" db="EMBL/GenBank/DDBJ databases">
        <title>Draft genome sequence of Mitsuaria sp. HWN-4.</title>
        <authorList>
            <person name="Gundlapally S.R."/>
        </authorList>
    </citation>
    <scope>NUCLEOTIDE SEQUENCE [LARGE SCALE GENOMIC DNA]</scope>
    <source>
        <strain evidence="3 4">HWN-4</strain>
    </source>
</reference>
<organism evidence="3 4">
    <name type="scientific">Roseateles chitinivorans</name>
    <dbReference type="NCBI Taxonomy" id="2917965"/>
    <lineage>
        <taxon>Bacteria</taxon>
        <taxon>Pseudomonadati</taxon>
        <taxon>Pseudomonadota</taxon>
        <taxon>Betaproteobacteria</taxon>
        <taxon>Burkholderiales</taxon>
        <taxon>Sphaerotilaceae</taxon>
        <taxon>Roseateles</taxon>
    </lineage>
</organism>
<name>A0A2G9CEM1_9BURK</name>
<protein>
    <recommendedName>
        <fullName evidence="2">FimV N-terminal domain-containing protein</fullName>
    </recommendedName>
</protein>
<evidence type="ECO:0000313" key="3">
    <source>
        <dbReference type="EMBL" id="PIM54873.1"/>
    </source>
</evidence>
<dbReference type="Pfam" id="PF25800">
    <property type="entry name" value="FimV_N"/>
    <property type="match status" value="1"/>
</dbReference>
<dbReference type="AlphaFoldDB" id="A0A2G9CEM1"/>
<accession>A0A2G9CEM1</accession>
<comment type="caution">
    <text evidence="3">The sequence shown here is derived from an EMBL/GenBank/DDBJ whole genome shotgun (WGS) entry which is preliminary data.</text>
</comment>
<evidence type="ECO:0000259" key="2">
    <source>
        <dbReference type="Pfam" id="PF25800"/>
    </source>
</evidence>
<proteinExistence type="predicted"/>
<dbReference type="Proteomes" id="UP000231501">
    <property type="component" value="Unassembled WGS sequence"/>
</dbReference>
<feature type="region of interest" description="Disordered" evidence="1">
    <location>
        <begin position="100"/>
        <end position="132"/>
    </location>
</feature>
<dbReference type="InterPro" id="IPR057840">
    <property type="entry name" value="FimV_N"/>
</dbReference>
<gene>
    <name evidence="3" type="ORF">CS062_01320</name>
</gene>
<evidence type="ECO:0000313" key="4">
    <source>
        <dbReference type="Proteomes" id="UP000231501"/>
    </source>
</evidence>
<evidence type="ECO:0000256" key="1">
    <source>
        <dbReference type="SAM" id="MobiDB-lite"/>
    </source>
</evidence>
<sequence length="132" mass="14300">MQSALGETLRAEIDVSSLSPEEASSLKLRVAPPESYRASGLDYNAVLANTQVQLARRSDGRPYLRLSSDRAVQEPFVDVILELNWSSGRLTREFTLLFDPPSNNVARPAEPTTSPVISAPAPSPAVARTQPP</sequence>
<feature type="non-terminal residue" evidence="3">
    <location>
        <position position="132"/>
    </location>
</feature>
<feature type="domain" description="FimV N-terminal" evidence="2">
    <location>
        <begin position="1"/>
        <end position="101"/>
    </location>
</feature>
<dbReference type="EMBL" id="PEOG01000006">
    <property type="protein sequence ID" value="PIM54873.1"/>
    <property type="molecule type" value="Genomic_DNA"/>
</dbReference>